<organism evidence="2">
    <name type="scientific">Gasterosteus aculeatus</name>
    <name type="common">Three-spined stickleback</name>
    <dbReference type="NCBI Taxonomy" id="69293"/>
    <lineage>
        <taxon>Eukaryota</taxon>
        <taxon>Metazoa</taxon>
        <taxon>Chordata</taxon>
        <taxon>Craniata</taxon>
        <taxon>Vertebrata</taxon>
        <taxon>Euteleostomi</taxon>
        <taxon>Actinopterygii</taxon>
        <taxon>Neopterygii</taxon>
        <taxon>Teleostei</taxon>
        <taxon>Neoteleostei</taxon>
        <taxon>Acanthomorphata</taxon>
        <taxon>Eupercaria</taxon>
        <taxon>Perciformes</taxon>
        <taxon>Cottioidei</taxon>
        <taxon>Gasterosteales</taxon>
        <taxon>Gasterosteidae</taxon>
        <taxon>Gasterosteus</taxon>
    </lineage>
</organism>
<reference evidence="2" key="2">
    <citation type="submission" date="2024-04" db="UniProtKB">
        <authorList>
            <consortium name="Ensembl"/>
        </authorList>
    </citation>
    <scope>IDENTIFICATION</scope>
</reference>
<accession>G3NPH1</accession>
<proteinExistence type="predicted"/>
<name>G3NPH1_GASAC</name>
<reference evidence="2" key="1">
    <citation type="submission" date="2006-01" db="EMBL/GenBank/DDBJ databases">
        <authorList>
            <person name="Lindblad-Toh K."/>
            <person name="Mauceli E."/>
            <person name="Grabherr M."/>
            <person name="Chang J.L."/>
            <person name="Lander E.S."/>
        </authorList>
    </citation>
    <scope>NUCLEOTIDE SEQUENCE [LARGE SCALE GENOMIC DNA]</scope>
</reference>
<dbReference type="Ensembl" id="ENSGACT00000007253.1">
    <property type="protein sequence ID" value="ENSGACP00000007235.1"/>
    <property type="gene ID" value="ENSGACG00000005483.1"/>
</dbReference>
<dbReference type="Bgee" id="ENSGACG00000005483">
    <property type="expression patterns" value="Expressed in intestinal epithelial cell and 12 other cell types or tissues"/>
</dbReference>
<evidence type="ECO:0000256" key="1">
    <source>
        <dbReference type="SAM" id="MobiDB-lite"/>
    </source>
</evidence>
<sequence length="92" mass="10376">VKQNDFAQHFPDSTKDTGNKASENNTGGAGEVGVQISHHVQTKRINPKTYGSFYLHIYNKVKVDTLTQKKHHIQIYSAILPIERISDKEISL</sequence>
<protein>
    <submittedName>
        <fullName evidence="2">Uncharacterized protein</fullName>
    </submittedName>
</protein>
<evidence type="ECO:0000313" key="2">
    <source>
        <dbReference type="Ensembl" id="ENSGACP00000007235.1"/>
    </source>
</evidence>
<dbReference type="AlphaFoldDB" id="G3NPH1"/>
<feature type="region of interest" description="Disordered" evidence="1">
    <location>
        <begin position="1"/>
        <end position="32"/>
    </location>
</feature>